<accession>A0A662Z7T5</accession>
<protein>
    <recommendedName>
        <fullName evidence="3">Helix-turn-helix</fullName>
    </recommendedName>
</protein>
<dbReference type="GO" id="GO:0003677">
    <property type="term" value="F:DNA binding"/>
    <property type="evidence" value="ECO:0007669"/>
    <property type="project" value="InterPro"/>
</dbReference>
<name>A0A662Z7T5_9GAMM</name>
<evidence type="ECO:0008006" key="3">
    <source>
        <dbReference type="Google" id="ProtNLM"/>
    </source>
</evidence>
<sequence length="65" mass="7310">MLTPTEAISELESMGLTQQKIAELTGTQQGYISRLKTNSISQPNYIVVDALRNLVNQMKKKKETK</sequence>
<keyword evidence="2" id="KW-1185">Reference proteome</keyword>
<evidence type="ECO:0000313" key="2">
    <source>
        <dbReference type="Proteomes" id="UP000243374"/>
    </source>
</evidence>
<reference evidence="1 2" key="1">
    <citation type="submission" date="2016-10" db="EMBL/GenBank/DDBJ databases">
        <authorList>
            <person name="Varghese N."/>
            <person name="Submissions S."/>
        </authorList>
    </citation>
    <scope>NUCLEOTIDE SEQUENCE [LARGE SCALE GENOMIC DNA]</scope>
    <source>
        <strain evidence="1 2">22B</strain>
    </source>
</reference>
<dbReference type="Gene3D" id="1.10.260.40">
    <property type="entry name" value="lambda repressor-like DNA-binding domains"/>
    <property type="match status" value="1"/>
</dbReference>
<evidence type="ECO:0000313" key="1">
    <source>
        <dbReference type="EMBL" id="SFJ74932.1"/>
    </source>
</evidence>
<dbReference type="InterPro" id="IPR010982">
    <property type="entry name" value="Lambda_DNA-bd_dom_sf"/>
</dbReference>
<dbReference type="RefSeq" id="WP_074838036.1">
    <property type="nucleotide sequence ID" value="NZ_CP047056.1"/>
</dbReference>
<dbReference type="Proteomes" id="UP000243374">
    <property type="component" value="Unassembled WGS sequence"/>
</dbReference>
<proteinExistence type="predicted"/>
<dbReference type="EMBL" id="FOSF01000001">
    <property type="protein sequence ID" value="SFJ74932.1"/>
    <property type="molecule type" value="Genomic_DNA"/>
</dbReference>
<dbReference type="AlphaFoldDB" id="A0A662Z7T5"/>
<organism evidence="1 2">
    <name type="scientific">Succinivibrio dextrinosolvens</name>
    <dbReference type="NCBI Taxonomy" id="83771"/>
    <lineage>
        <taxon>Bacteria</taxon>
        <taxon>Pseudomonadati</taxon>
        <taxon>Pseudomonadota</taxon>
        <taxon>Gammaproteobacteria</taxon>
        <taxon>Aeromonadales</taxon>
        <taxon>Succinivibrionaceae</taxon>
        <taxon>Succinivibrio</taxon>
    </lineage>
</organism>
<dbReference type="SUPFAM" id="SSF47413">
    <property type="entry name" value="lambda repressor-like DNA-binding domains"/>
    <property type="match status" value="1"/>
</dbReference>
<gene>
    <name evidence="1" type="ORF">SAMN04487865_1001148</name>
</gene>